<keyword evidence="7 9" id="KW-0505">Motor protein</keyword>
<reference evidence="11" key="1">
    <citation type="submission" date="2020-11" db="EMBL/GenBank/DDBJ databases">
        <authorList>
            <person name="Tran Van P."/>
        </authorList>
    </citation>
    <scope>NUCLEOTIDE SEQUENCE</scope>
</reference>
<dbReference type="GO" id="GO:0005524">
    <property type="term" value="F:ATP binding"/>
    <property type="evidence" value="ECO:0007669"/>
    <property type="project" value="UniProtKB-UniRule"/>
</dbReference>
<comment type="similarity">
    <text evidence="9 10">Belongs to the TRAFAC class myosin-kinesin ATPase superfamily. Kinesin family.</text>
</comment>
<organism evidence="11">
    <name type="scientific">Cyprideis torosa</name>
    <dbReference type="NCBI Taxonomy" id="163714"/>
    <lineage>
        <taxon>Eukaryota</taxon>
        <taxon>Metazoa</taxon>
        <taxon>Ecdysozoa</taxon>
        <taxon>Arthropoda</taxon>
        <taxon>Crustacea</taxon>
        <taxon>Oligostraca</taxon>
        <taxon>Ostracoda</taxon>
        <taxon>Podocopa</taxon>
        <taxon>Podocopida</taxon>
        <taxon>Cytherocopina</taxon>
        <taxon>Cytheroidea</taxon>
        <taxon>Cytherideidae</taxon>
        <taxon>Cyprideis</taxon>
    </lineage>
</organism>
<evidence type="ECO:0000313" key="11">
    <source>
        <dbReference type="EMBL" id="CAD7231048.1"/>
    </source>
</evidence>
<keyword evidence="8" id="KW-0206">Cytoskeleton</keyword>
<dbReference type="InterPro" id="IPR019821">
    <property type="entry name" value="Kinesin_motor_CS"/>
</dbReference>
<dbReference type="GO" id="GO:0008017">
    <property type="term" value="F:microtubule binding"/>
    <property type="evidence" value="ECO:0007669"/>
    <property type="project" value="InterPro"/>
</dbReference>
<evidence type="ECO:0000256" key="3">
    <source>
        <dbReference type="ARBA" id="ARBA00022701"/>
    </source>
</evidence>
<accession>A0A7R8ZTA0</accession>
<dbReference type="PRINTS" id="PR00380">
    <property type="entry name" value="KINESINHEAVY"/>
</dbReference>
<name>A0A7R8ZTA0_9CRUS</name>
<keyword evidence="5 9" id="KW-0067">ATP-binding</keyword>
<dbReference type="GO" id="GO:0005874">
    <property type="term" value="C:microtubule"/>
    <property type="evidence" value="ECO:0007669"/>
    <property type="project" value="UniProtKB-KW"/>
</dbReference>
<dbReference type="InterPro" id="IPR036961">
    <property type="entry name" value="Kinesin_motor_dom_sf"/>
</dbReference>
<evidence type="ECO:0000256" key="1">
    <source>
        <dbReference type="ARBA" id="ARBA00004245"/>
    </source>
</evidence>
<sequence length="250" mass="28084">MAESVKVIVRCRPMNRREKDLKCETCLSVDSKTMQCSIRNPADKSSPPKTFTYDGSYFVDSVTEDIYNEIALPIVEGVLEGYNGTVFAYGQTGCGKSFTMQGIRDPPTQRGIIPRAFEHIFEAVATDQNTKYLVHASYLEIYNEEIRDLLGKDAKKKLNLHEHPDKGVHVPELSMHPVHNVDECEILMEKGWDNRSTGATLMNQDSSRSHSIFTITIEMMKKSGGENEHIRQGKLNLVDLAGSERQAKTG</sequence>
<evidence type="ECO:0000256" key="8">
    <source>
        <dbReference type="ARBA" id="ARBA00023212"/>
    </source>
</evidence>
<dbReference type="InterPro" id="IPR027417">
    <property type="entry name" value="P-loop_NTPase"/>
</dbReference>
<dbReference type="SMART" id="SM00129">
    <property type="entry name" value="KISc"/>
    <property type="match status" value="1"/>
</dbReference>
<dbReference type="EMBL" id="OB663152">
    <property type="protein sequence ID" value="CAD7231048.1"/>
    <property type="molecule type" value="Genomic_DNA"/>
</dbReference>
<dbReference type="InterPro" id="IPR027640">
    <property type="entry name" value="Kinesin-like_fam"/>
</dbReference>
<dbReference type="GO" id="GO:0007018">
    <property type="term" value="P:microtubule-based movement"/>
    <property type="evidence" value="ECO:0007669"/>
    <property type="project" value="InterPro"/>
</dbReference>
<keyword evidence="6" id="KW-0175">Coiled coil</keyword>
<dbReference type="SUPFAM" id="SSF52540">
    <property type="entry name" value="P-loop containing nucleoside triphosphate hydrolases"/>
    <property type="match status" value="1"/>
</dbReference>
<gene>
    <name evidence="11" type="ORF">CTOB1V02_LOCUS8902</name>
</gene>
<evidence type="ECO:0000256" key="6">
    <source>
        <dbReference type="ARBA" id="ARBA00023054"/>
    </source>
</evidence>
<keyword evidence="2" id="KW-0963">Cytoplasm</keyword>
<dbReference type="Gene3D" id="3.40.850.10">
    <property type="entry name" value="Kinesin motor domain"/>
    <property type="match status" value="1"/>
</dbReference>
<dbReference type="InterPro" id="IPR001752">
    <property type="entry name" value="Kinesin_motor_dom"/>
</dbReference>
<evidence type="ECO:0000256" key="10">
    <source>
        <dbReference type="RuleBase" id="RU000394"/>
    </source>
</evidence>
<comment type="subcellular location">
    <subcellularLocation>
        <location evidence="1">Cytoplasm</location>
        <location evidence="1">Cytoskeleton</location>
    </subcellularLocation>
</comment>
<dbReference type="OrthoDB" id="3176171at2759"/>
<dbReference type="PANTHER" id="PTHR47969:SF21">
    <property type="entry name" value="KINESIN-LIKE PROTEIN"/>
    <property type="match status" value="1"/>
</dbReference>
<keyword evidence="4 9" id="KW-0547">Nucleotide-binding</keyword>
<keyword evidence="3 10" id="KW-0493">Microtubule</keyword>
<proteinExistence type="inferred from homology"/>
<evidence type="ECO:0000256" key="2">
    <source>
        <dbReference type="ARBA" id="ARBA00022490"/>
    </source>
</evidence>
<dbReference type="PROSITE" id="PS00411">
    <property type="entry name" value="KINESIN_MOTOR_1"/>
    <property type="match status" value="1"/>
</dbReference>
<dbReference type="PANTHER" id="PTHR47969">
    <property type="entry name" value="CHROMOSOME-ASSOCIATED KINESIN KIF4A-RELATED"/>
    <property type="match status" value="1"/>
</dbReference>
<dbReference type="AlphaFoldDB" id="A0A7R8ZTA0"/>
<dbReference type="GO" id="GO:0003777">
    <property type="term" value="F:microtubule motor activity"/>
    <property type="evidence" value="ECO:0007669"/>
    <property type="project" value="InterPro"/>
</dbReference>
<feature type="binding site" evidence="9">
    <location>
        <begin position="90"/>
        <end position="97"/>
    </location>
    <ligand>
        <name>ATP</name>
        <dbReference type="ChEBI" id="CHEBI:30616"/>
    </ligand>
</feature>
<protein>
    <recommendedName>
        <fullName evidence="10">Kinesin-like protein</fullName>
    </recommendedName>
</protein>
<evidence type="ECO:0000256" key="5">
    <source>
        <dbReference type="ARBA" id="ARBA00022840"/>
    </source>
</evidence>
<evidence type="ECO:0000256" key="7">
    <source>
        <dbReference type="ARBA" id="ARBA00023175"/>
    </source>
</evidence>
<evidence type="ECO:0000256" key="9">
    <source>
        <dbReference type="PROSITE-ProRule" id="PRU00283"/>
    </source>
</evidence>
<evidence type="ECO:0000256" key="4">
    <source>
        <dbReference type="ARBA" id="ARBA00022741"/>
    </source>
</evidence>
<dbReference type="Pfam" id="PF00225">
    <property type="entry name" value="Kinesin"/>
    <property type="match status" value="1"/>
</dbReference>
<dbReference type="PROSITE" id="PS50067">
    <property type="entry name" value="KINESIN_MOTOR_2"/>
    <property type="match status" value="1"/>
</dbReference>